<dbReference type="AlphaFoldDB" id="A0AB39STW0"/>
<dbReference type="InterPro" id="IPR014757">
    <property type="entry name" value="Tscrpt_reg_IclR_C"/>
</dbReference>
<organism evidence="6">
    <name type="scientific">Streptomyces sp. R44</name>
    <dbReference type="NCBI Taxonomy" id="3238633"/>
    <lineage>
        <taxon>Bacteria</taxon>
        <taxon>Bacillati</taxon>
        <taxon>Actinomycetota</taxon>
        <taxon>Actinomycetes</taxon>
        <taxon>Kitasatosporales</taxon>
        <taxon>Streptomycetaceae</taxon>
        <taxon>Streptomyces</taxon>
    </lineage>
</organism>
<dbReference type="Pfam" id="PF09339">
    <property type="entry name" value="HTH_IclR"/>
    <property type="match status" value="1"/>
</dbReference>
<dbReference type="SMART" id="SM00346">
    <property type="entry name" value="HTH_ICLR"/>
    <property type="match status" value="1"/>
</dbReference>
<dbReference type="InterPro" id="IPR036388">
    <property type="entry name" value="WH-like_DNA-bd_sf"/>
</dbReference>
<dbReference type="InterPro" id="IPR050707">
    <property type="entry name" value="HTH_MetabolicPath_Reg"/>
</dbReference>
<dbReference type="SUPFAM" id="SSF55781">
    <property type="entry name" value="GAF domain-like"/>
    <property type="match status" value="1"/>
</dbReference>
<dbReference type="GO" id="GO:0045892">
    <property type="term" value="P:negative regulation of DNA-templated transcription"/>
    <property type="evidence" value="ECO:0007669"/>
    <property type="project" value="TreeGrafter"/>
</dbReference>
<dbReference type="SUPFAM" id="SSF46785">
    <property type="entry name" value="Winged helix' DNA-binding domain"/>
    <property type="match status" value="1"/>
</dbReference>
<dbReference type="PROSITE" id="PS51077">
    <property type="entry name" value="HTH_ICLR"/>
    <property type="match status" value="1"/>
</dbReference>
<reference evidence="6" key="1">
    <citation type="submission" date="2024-07" db="EMBL/GenBank/DDBJ databases">
        <authorList>
            <person name="Yu S.T."/>
        </authorList>
    </citation>
    <scope>NUCLEOTIDE SEQUENCE</scope>
    <source>
        <strain evidence="6">R44</strain>
    </source>
</reference>
<dbReference type="GO" id="GO:0003677">
    <property type="term" value="F:DNA binding"/>
    <property type="evidence" value="ECO:0007669"/>
    <property type="project" value="UniProtKB-KW"/>
</dbReference>
<dbReference type="PANTHER" id="PTHR30136">
    <property type="entry name" value="HELIX-TURN-HELIX TRANSCRIPTIONAL REGULATOR, ICLR FAMILY"/>
    <property type="match status" value="1"/>
</dbReference>
<evidence type="ECO:0000256" key="3">
    <source>
        <dbReference type="ARBA" id="ARBA00023163"/>
    </source>
</evidence>
<keyword evidence="3" id="KW-0804">Transcription</keyword>
<dbReference type="RefSeq" id="WP_369142649.1">
    <property type="nucleotide sequence ID" value="NZ_CP163444.1"/>
</dbReference>
<evidence type="ECO:0000313" key="6">
    <source>
        <dbReference type="EMBL" id="XDQ69903.1"/>
    </source>
</evidence>
<dbReference type="PROSITE" id="PS51078">
    <property type="entry name" value="ICLR_ED"/>
    <property type="match status" value="1"/>
</dbReference>
<name>A0AB39STW0_9ACTN</name>
<evidence type="ECO:0000259" key="5">
    <source>
        <dbReference type="PROSITE" id="PS51078"/>
    </source>
</evidence>
<evidence type="ECO:0000256" key="1">
    <source>
        <dbReference type="ARBA" id="ARBA00023015"/>
    </source>
</evidence>
<dbReference type="InterPro" id="IPR036390">
    <property type="entry name" value="WH_DNA-bd_sf"/>
</dbReference>
<dbReference type="EMBL" id="CP163444">
    <property type="protein sequence ID" value="XDQ69903.1"/>
    <property type="molecule type" value="Genomic_DNA"/>
</dbReference>
<sequence length="255" mass="27165">MPDSTGPRRPGPQSVERALAVLDVVADADRPVGAKALARRLGCALSTVYHLTGPLLARGYLVRTAEGYAPGPRVPALYRSHQRHHGLGAGTGELLGRLRRATGAEAYHTAYRDGLITVVDTTAPVTDAGHPFSPGPEARAHATAHGKALLAALPRPLRRRYLAEHGMARFTERTITSAERFEAEMDRVRGHGFAVSVGEADLAYTCLAVALPERGDGIVHALSVSLPTAEFGRRQGEIRAALTRAVPAFPILPES</sequence>
<proteinExistence type="predicted"/>
<protein>
    <submittedName>
        <fullName evidence="6">IclR family transcriptional regulator</fullName>
    </submittedName>
</protein>
<evidence type="ECO:0000256" key="2">
    <source>
        <dbReference type="ARBA" id="ARBA00023125"/>
    </source>
</evidence>
<accession>A0AB39STW0</accession>
<dbReference type="PANTHER" id="PTHR30136:SF24">
    <property type="entry name" value="HTH-TYPE TRANSCRIPTIONAL REPRESSOR ALLR"/>
    <property type="match status" value="1"/>
</dbReference>
<dbReference type="GO" id="GO:0003700">
    <property type="term" value="F:DNA-binding transcription factor activity"/>
    <property type="evidence" value="ECO:0007669"/>
    <property type="project" value="TreeGrafter"/>
</dbReference>
<dbReference type="Pfam" id="PF01614">
    <property type="entry name" value="IclR_C"/>
    <property type="match status" value="1"/>
</dbReference>
<dbReference type="InterPro" id="IPR005471">
    <property type="entry name" value="Tscrpt_reg_IclR_N"/>
</dbReference>
<dbReference type="Gene3D" id="3.30.450.40">
    <property type="match status" value="1"/>
</dbReference>
<gene>
    <name evidence="6" type="ORF">AB5J54_04920</name>
</gene>
<feature type="domain" description="IclR-ED" evidence="5">
    <location>
        <begin position="73"/>
        <end position="255"/>
    </location>
</feature>
<dbReference type="InterPro" id="IPR029016">
    <property type="entry name" value="GAF-like_dom_sf"/>
</dbReference>
<evidence type="ECO:0000259" key="4">
    <source>
        <dbReference type="PROSITE" id="PS51077"/>
    </source>
</evidence>
<dbReference type="Gene3D" id="1.10.10.10">
    <property type="entry name" value="Winged helix-like DNA-binding domain superfamily/Winged helix DNA-binding domain"/>
    <property type="match status" value="1"/>
</dbReference>
<feature type="domain" description="HTH iclR-type" evidence="4">
    <location>
        <begin position="12"/>
        <end position="72"/>
    </location>
</feature>
<keyword evidence="2" id="KW-0238">DNA-binding</keyword>
<keyword evidence="1" id="KW-0805">Transcription regulation</keyword>